<name>H2Z941_CIOSA</name>
<feature type="compositionally biased region" description="Basic and acidic residues" evidence="3">
    <location>
        <begin position="387"/>
        <end position="403"/>
    </location>
</feature>
<evidence type="ECO:0000256" key="1">
    <source>
        <dbReference type="ARBA" id="ARBA00010080"/>
    </source>
</evidence>
<comment type="subcellular location">
    <subcellularLocation>
        <location evidence="2">Cytoplasm</location>
    </subcellularLocation>
    <subcellularLocation>
        <location evidence="2">Nucleus</location>
    </subcellularLocation>
</comment>
<organism evidence="4 5">
    <name type="scientific">Ciona savignyi</name>
    <name type="common">Pacific transparent sea squirt</name>
    <dbReference type="NCBI Taxonomy" id="51511"/>
    <lineage>
        <taxon>Eukaryota</taxon>
        <taxon>Metazoa</taxon>
        <taxon>Chordata</taxon>
        <taxon>Tunicata</taxon>
        <taxon>Ascidiacea</taxon>
        <taxon>Phlebobranchia</taxon>
        <taxon>Cionidae</taxon>
        <taxon>Ciona</taxon>
    </lineage>
</organism>
<keyword evidence="2" id="KW-0539">Nucleus</keyword>
<sequence>MNKRYELLYNRGIQLLHGGDSSSAFDCFITVAQVYHSNPRLWLRIAECCIHKCTTASENEESGKRKATNRNYSKVGIGPHRKVVITPSNLNLGRGCNMAVPSPTMEFASIASANALLIMERCMKASGCIQHTGNEVKILEDKLSDIIIACHPGHPVIGARGCQLYASVLCNSAFVALHLGNPGLAWSYSARVLTVPKLFGSHRYLAHMYAGEALVMMDRISEAIQYFQVDKINSVASTNDDGGKRSPLSDDGSNKSGNSNEDSRICKPATRQRENSRWPYPTNLPTAHSHILLNLAVCHCLRSENEKSLRLLRQGCILEQGKSPNQMVMLAVYLALSGGNIENAIEILHHNNPLINVDQSAIDVSVGSYNPEASSANHKTGAMTPDRAVKATKNEGKNKRNRR</sequence>
<keyword evidence="2" id="KW-0810">Translation regulation</keyword>
<dbReference type="GO" id="GO:0030014">
    <property type="term" value="C:CCR4-NOT complex"/>
    <property type="evidence" value="ECO:0007669"/>
    <property type="project" value="UniProtKB-UniRule"/>
</dbReference>
<keyword evidence="2" id="KW-0805">Transcription regulation</keyword>
<reference evidence="4" key="2">
    <citation type="submission" date="2025-08" db="UniProtKB">
        <authorList>
            <consortium name="Ensembl"/>
        </authorList>
    </citation>
    <scope>IDENTIFICATION</scope>
</reference>
<reference evidence="4" key="3">
    <citation type="submission" date="2025-09" db="UniProtKB">
        <authorList>
            <consortium name="Ensembl"/>
        </authorList>
    </citation>
    <scope>IDENTIFICATION</scope>
</reference>
<comment type="function">
    <text evidence="2">Component of the CCR4-NOT complex which is one of the major cellular mRNA deadenylases and is linked to various cellular processes including bulk mRNA degradation, miRNA-mediated repression, translational repression during translational initiation and general transcription regulation.</text>
</comment>
<evidence type="ECO:0000256" key="3">
    <source>
        <dbReference type="SAM" id="MobiDB-lite"/>
    </source>
</evidence>
<dbReference type="PANTHER" id="PTHR12979">
    <property type="entry name" value="CCR4-NOT TRANSCRIPTION COMPLEX SUBUNIT 10"/>
    <property type="match status" value="1"/>
</dbReference>
<keyword evidence="5" id="KW-1185">Reference proteome</keyword>
<dbReference type="PANTHER" id="PTHR12979:SF5">
    <property type="entry name" value="CCR4-NOT TRANSCRIPTION COMPLEX SUBUNIT 10"/>
    <property type="match status" value="1"/>
</dbReference>
<evidence type="ECO:0000256" key="2">
    <source>
        <dbReference type="RuleBase" id="RU367083"/>
    </source>
</evidence>
<dbReference type="Ensembl" id="ENSCSAVT00000014269.1">
    <property type="protein sequence ID" value="ENSCSAVP00000014106.1"/>
    <property type="gene ID" value="ENSCSAVG00000008274.1"/>
</dbReference>
<feature type="region of interest" description="Disordered" evidence="3">
    <location>
        <begin position="238"/>
        <end position="280"/>
    </location>
</feature>
<dbReference type="InterPro" id="IPR011990">
    <property type="entry name" value="TPR-like_helical_dom_sf"/>
</dbReference>
<feature type="region of interest" description="Disordered" evidence="3">
    <location>
        <begin position="371"/>
        <end position="403"/>
    </location>
</feature>
<accession>H2Z941</accession>
<dbReference type="HOGENOM" id="CLU_683261_0_0_1"/>
<proteinExistence type="inferred from homology"/>
<feature type="compositionally biased region" description="Basic and acidic residues" evidence="3">
    <location>
        <begin position="261"/>
        <end position="276"/>
    </location>
</feature>
<dbReference type="GeneTree" id="ENSGT00390000001827"/>
<evidence type="ECO:0000313" key="5">
    <source>
        <dbReference type="Proteomes" id="UP000007875"/>
    </source>
</evidence>
<dbReference type="InterPro" id="IPR039740">
    <property type="entry name" value="CNOT10"/>
</dbReference>
<dbReference type="GO" id="GO:0017148">
    <property type="term" value="P:negative regulation of translation"/>
    <property type="evidence" value="ECO:0007669"/>
    <property type="project" value="TreeGrafter"/>
</dbReference>
<dbReference type="GO" id="GO:0005737">
    <property type="term" value="C:cytoplasm"/>
    <property type="evidence" value="ECO:0007669"/>
    <property type="project" value="UniProtKB-SubCell"/>
</dbReference>
<dbReference type="GO" id="GO:0006402">
    <property type="term" value="P:mRNA catabolic process"/>
    <property type="evidence" value="ECO:0007669"/>
    <property type="project" value="TreeGrafter"/>
</dbReference>
<dbReference type="GO" id="GO:0031047">
    <property type="term" value="P:regulatory ncRNA-mediated gene silencing"/>
    <property type="evidence" value="ECO:0007669"/>
    <property type="project" value="UniProtKB-UniRule"/>
</dbReference>
<evidence type="ECO:0000313" key="4">
    <source>
        <dbReference type="Ensembl" id="ENSCSAVP00000014106.1"/>
    </source>
</evidence>
<feature type="compositionally biased region" description="Low complexity" evidence="3">
    <location>
        <begin position="249"/>
        <end position="260"/>
    </location>
</feature>
<keyword evidence="2" id="KW-0943">RNA-mediated gene silencing</keyword>
<protein>
    <recommendedName>
        <fullName evidence="2">CCR4-NOT transcription complex subunit 10</fullName>
    </recommendedName>
</protein>
<reference evidence="5" key="1">
    <citation type="submission" date="2003-08" db="EMBL/GenBank/DDBJ databases">
        <authorList>
            <person name="Birren B."/>
            <person name="Nusbaum C."/>
            <person name="Abebe A."/>
            <person name="Abouelleil A."/>
            <person name="Adekoya E."/>
            <person name="Ait-zahra M."/>
            <person name="Allen N."/>
            <person name="Allen T."/>
            <person name="An P."/>
            <person name="Anderson M."/>
            <person name="Anderson S."/>
            <person name="Arachchi H."/>
            <person name="Armbruster J."/>
            <person name="Bachantsang P."/>
            <person name="Baldwin J."/>
            <person name="Barry A."/>
            <person name="Bayul T."/>
            <person name="Blitshsteyn B."/>
            <person name="Bloom T."/>
            <person name="Blye J."/>
            <person name="Boguslavskiy L."/>
            <person name="Borowsky M."/>
            <person name="Boukhgalter B."/>
            <person name="Brunache A."/>
            <person name="Butler J."/>
            <person name="Calixte N."/>
            <person name="Calvo S."/>
            <person name="Camarata J."/>
            <person name="Campo K."/>
            <person name="Chang J."/>
            <person name="Cheshatsang Y."/>
            <person name="Citroen M."/>
            <person name="Collymore A."/>
            <person name="Considine T."/>
            <person name="Cook A."/>
            <person name="Cooke P."/>
            <person name="Corum B."/>
            <person name="Cuomo C."/>
            <person name="David R."/>
            <person name="Dawoe T."/>
            <person name="Degray S."/>
            <person name="Dodge S."/>
            <person name="Dooley K."/>
            <person name="Dorje P."/>
            <person name="Dorjee K."/>
            <person name="Dorris L."/>
            <person name="Duffey N."/>
            <person name="Dupes A."/>
            <person name="Elkins T."/>
            <person name="Engels R."/>
            <person name="Erickson J."/>
            <person name="Farina A."/>
            <person name="Faro S."/>
            <person name="Ferreira P."/>
            <person name="Fischer H."/>
            <person name="Fitzgerald M."/>
            <person name="Foley K."/>
            <person name="Gage D."/>
            <person name="Galagan J."/>
            <person name="Gearin G."/>
            <person name="Gnerre S."/>
            <person name="Gnirke A."/>
            <person name="Goyette A."/>
            <person name="Graham J."/>
            <person name="Grandbois E."/>
            <person name="Gyaltsen K."/>
            <person name="Hafez N."/>
            <person name="Hagopian D."/>
            <person name="Hagos B."/>
            <person name="Hall J."/>
            <person name="Hatcher B."/>
            <person name="Heller A."/>
            <person name="Higgins H."/>
            <person name="Honan T."/>
            <person name="Horn A."/>
            <person name="Houde N."/>
            <person name="Hughes L."/>
            <person name="Hulme W."/>
            <person name="Husby E."/>
            <person name="Iliev I."/>
            <person name="Jaffe D."/>
            <person name="Jones C."/>
            <person name="Kamal M."/>
            <person name="Kamat A."/>
            <person name="Kamvysselis M."/>
            <person name="Karlsson E."/>
            <person name="Kells C."/>
            <person name="Kieu A."/>
            <person name="Kisner P."/>
            <person name="Kodira C."/>
            <person name="Kulbokas E."/>
            <person name="Labutti K."/>
            <person name="Lama D."/>
            <person name="Landers T."/>
            <person name="Leger J."/>
            <person name="Levine S."/>
            <person name="Lewis D."/>
            <person name="Lewis T."/>
            <person name="Lindblad-toh K."/>
            <person name="Liu X."/>
            <person name="Lokyitsang T."/>
            <person name="Lokyitsang Y."/>
            <person name="Lucien O."/>
            <person name="Lui A."/>
            <person name="Ma L.J."/>
            <person name="Mabbitt R."/>
            <person name="Macdonald J."/>
            <person name="Maclean C."/>
            <person name="Major J."/>
            <person name="Manning J."/>
            <person name="Marabella R."/>
            <person name="Maru K."/>
            <person name="Matthews C."/>
            <person name="Mauceli E."/>
            <person name="Mccarthy M."/>
            <person name="Mcdonough S."/>
            <person name="Mcghee T."/>
            <person name="Meldrim J."/>
            <person name="Meneus L."/>
            <person name="Mesirov J."/>
            <person name="Mihalev A."/>
            <person name="Mihova T."/>
            <person name="Mikkelsen T."/>
            <person name="Mlenga V."/>
            <person name="Moru K."/>
            <person name="Mozes J."/>
            <person name="Mulrain L."/>
            <person name="Munson G."/>
            <person name="Naylor J."/>
            <person name="Newes C."/>
            <person name="Nguyen C."/>
            <person name="Nguyen N."/>
            <person name="Nguyen T."/>
            <person name="Nicol R."/>
            <person name="Nielsen C."/>
            <person name="Nizzari M."/>
            <person name="Norbu C."/>
            <person name="Norbu N."/>
            <person name="O'donnell P."/>
            <person name="Okoawo O."/>
            <person name="O'leary S."/>
            <person name="Omotosho B."/>
            <person name="O'neill K."/>
            <person name="Osman S."/>
            <person name="Parker S."/>
            <person name="Perrin D."/>
            <person name="Phunkhang P."/>
            <person name="Piqani B."/>
            <person name="Purcell S."/>
            <person name="Rachupka T."/>
            <person name="Ramasamy U."/>
            <person name="Rameau R."/>
            <person name="Ray V."/>
            <person name="Raymond C."/>
            <person name="Retta R."/>
            <person name="Richardson S."/>
            <person name="Rise C."/>
            <person name="Rodriguez J."/>
            <person name="Rogers J."/>
            <person name="Rogov P."/>
            <person name="Rutman M."/>
            <person name="Schupbach R."/>
            <person name="Seaman C."/>
            <person name="Settipalli S."/>
            <person name="Sharpe T."/>
            <person name="Sheridan J."/>
            <person name="Sherpa N."/>
            <person name="Shi J."/>
            <person name="Smirnov S."/>
            <person name="Smith C."/>
            <person name="Sougnez C."/>
            <person name="Spencer B."/>
            <person name="Stalker J."/>
            <person name="Stange-thomann N."/>
            <person name="Stavropoulos S."/>
            <person name="Stetson K."/>
            <person name="Stone C."/>
            <person name="Stone S."/>
            <person name="Stubbs M."/>
            <person name="Talamas J."/>
            <person name="Tchuinga P."/>
            <person name="Tenzing P."/>
            <person name="Tesfaye S."/>
            <person name="Theodore J."/>
            <person name="Thoulutsang Y."/>
            <person name="Topham K."/>
            <person name="Towey S."/>
            <person name="Tsamla T."/>
            <person name="Tsomo N."/>
            <person name="Vallee D."/>
            <person name="Vassiliev H."/>
            <person name="Venkataraman V."/>
            <person name="Vinson J."/>
            <person name="Vo A."/>
            <person name="Wade C."/>
            <person name="Wang S."/>
            <person name="Wangchuk T."/>
            <person name="Wangdi T."/>
            <person name="Whittaker C."/>
            <person name="Wilkinson J."/>
            <person name="Wu Y."/>
            <person name="Wyman D."/>
            <person name="Yadav S."/>
            <person name="Yang S."/>
            <person name="Yang X."/>
            <person name="Yeager S."/>
            <person name="Yee E."/>
            <person name="Young G."/>
            <person name="Zainoun J."/>
            <person name="Zembeck L."/>
            <person name="Zimmer A."/>
            <person name="Zody M."/>
            <person name="Lander E."/>
        </authorList>
    </citation>
    <scope>NUCLEOTIDE SEQUENCE [LARGE SCALE GENOMIC DNA]</scope>
</reference>
<keyword evidence="2" id="KW-0804">Transcription</keyword>
<dbReference type="Proteomes" id="UP000007875">
    <property type="component" value="Unassembled WGS sequence"/>
</dbReference>
<dbReference type="AlphaFoldDB" id="H2Z941"/>
<dbReference type="GO" id="GO:0005634">
    <property type="term" value="C:nucleus"/>
    <property type="evidence" value="ECO:0007669"/>
    <property type="project" value="UniProtKB-SubCell"/>
</dbReference>
<dbReference type="SUPFAM" id="SSF48452">
    <property type="entry name" value="TPR-like"/>
    <property type="match status" value="1"/>
</dbReference>
<keyword evidence="2" id="KW-0963">Cytoplasm</keyword>
<comment type="similarity">
    <text evidence="1 2">Belongs to the CNOT10 family.</text>
</comment>